<proteinExistence type="predicted"/>
<dbReference type="Proteomes" id="UP001458880">
    <property type="component" value="Unassembled WGS sequence"/>
</dbReference>
<name>A0AAW1JLN4_POPJA</name>
<dbReference type="EMBL" id="JASPKY010000347">
    <property type="protein sequence ID" value="KAK9704559.1"/>
    <property type="molecule type" value="Genomic_DNA"/>
</dbReference>
<sequence>MALIIVKYRRERKHNRVPISEEIIKRAIREVIRDKKSIRVTAAKYAINKSTLFKRIKFVKHQKNNVLIDKSANSSDDDFVTIKATGKHKHKNRQIFTDAQELELKEYLLRSSNINYGFTYTQTRKLAFEYAKHLNIPLPKNWDTTRSAGVEWMKGFMLQPLDVSVYGPFKAALRVAFNDFMISNPGKLITIYTIPKLVRTAYVVSFTNKNIISGFEKPGIWPFNRLVFTELDFDSAYVTDRPQTEVVQILNNYVNAEEENNNKKIENTENNIGEKELSRASVRIEDIRPYPKASERKQKSRQRIKSKILTDSPKKTDTSFEQLRNVITSSDGATPNIKNLLDSDMLQESQFLLVKFIQKRTNIFYTAKIIKVIDQNDFDVMFLRYDQNKFVFPLVDDISQIRRCNIVAVLPNPLDMPGTSRSRQKFRFSVDLSAYNMR</sequence>
<gene>
    <name evidence="2" type="ORF">QE152_g27800</name>
</gene>
<accession>A0AAW1JLN4</accession>
<comment type="caution">
    <text evidence="2">The sequence shown here is derived from an EMBL/GenBank/DDBJ whole genome shotgun (WGS) entry which is preliminary data.</text>
</comment>
<feature type="coiled-coil region" evidence="1">
    <location>
        <begin position="246"/>
        <end position="275"/>
    </location>
</feature>
<evidence type="ECO:0000313" key="3">
    <source>
        <dbReference type="Proteomes" id="UP001458880"/>
    </source>
</evidence>
<keyword evidence="1" id="KW-0175">Coiled coil</keyword>
<protein>
    <recommendedName>
        <fullName evidence="4">HTH psq-type domain-containing protein</fullName>
    </recommendedName>
</protein>
<dbReference type="AlphaFoldDB" id="A0AAW1JLN4"/>
<evidence type="ECO:0000256" key="1">
    <source>
        <dbReference type="SAM" id="Coils"/>
    </source>
</evidence>
<keyword evidence="3" id="KW-1185">Reference proteome</keyword>
<evidence type="ECO:0000313" key="2">
    <source>
        <dbReference type="EMBL" id="KAK9704559.1"/>
    </source>
</evidence>
<evidence type="ECO:0008006" key="4">
    <source>
        <dbReference type="Google" id="ProtNLM"/>
    </source>
</evidence>
<organism evidence="2 3">
    <name type="scientific">Popillia japonica</name>
    <name type="common">Japanese beetle</name>
    <dbReference type="NCBI Taxonomy" id="7064"/>
    <lineage>
        <taxon>Eukaryota</taxon>
        <taxon>Metazoa</taxon>
        <taxon>Ecdysozoa</taxon>
        <taxon>Arthropoda</taxon>
        <taxon>Hexapoda</taxon>
        <taxon>Insecta</taxon>
        <taxon>Pterygota</taxon>
        <taxon>Neoptera</taxon>
        <taxon>Endopterygota</taxon>
        <taxon>Coleoptera</taxon>
        <taxon>Polyphaga</taxon>
        <taxon>Scarabaeiformia</taxon>
        <taxon>Scarabaeidae</taxon>
        <taxon>Rutelinae</taxon>
        <taxon>Popillia</taxon>
    </lineage>
</organism>
<reference evidence="2 3" key="1">
    <citation type="journal article" date="2024" name="BMC Genomics">
        <title>De novo assembly and annotation of Popillia japonica's genome with initial clues to its potential as an invasive pest.</title>
        <authorList>
            <person name="Cucini C."/>
            <person name="Boschi S."/>
            <person name="Funari R."/>
            <person name="Cardaioli E."/>
            <person name="Iannotti N."/>
            <person name="Marturano G."/>
            <person name="Paoli F."/>
            <person name="Bruttini M."/>
            <person name="Carapelli A."/>
            <person name="Frati F."/>
            <person name="Nardi F."/>
        </authorList>
    </citation>
    <scope>NUCLEOTIDE SEQUENCE [LARGE SCALE GENOMIC DNA]</scope>
    <source>
        <strain evidence="2">DMR45628</strain>
    </source>
</reference>